<comment type="similarity">
    <text evidence="1">Belongs to the CCZ1 family.</text>
</comment>
<dbReference type="PANTHER" id="PTHR13056">
    <property type="entry name" value="VACUOLAR FUSION PROTEIN CCZ1 HOMOLOG-RELATED"/>
    <property type="match status" value="1"/>
</dbReference>
<sequence length="665" mass="74560">MSLQKLHESIIPAHLSFLAIYNPSVGPTDETFRDQLVFYYSRDQYEAHRKGASPVGENEAREEENEKLRQIGLAQGMIEFGRTFSDGDAVDYAETEKARILMHEIEKGWWIVASIKLTQLPKAPTSLNVNANSSSSNNEPDKEDASPAVEYSSREVSPSPLLLQQVLQAHYVFGLHHGPSLSDLYVRMSREKFCGILERYWLRFCKTWDVLLHGSPAVEAFSAIKLAASGELGIGVGEEEHGSGERAVLEDLVQRTDGLVDVIVSKFGDQATSMTNAPNDTTSKRSKPLQDWIGGGKLPAVADGVVFAGSSERVSRSSVRNVSLWLQHIYTYGDRAFAVRDNPHRERRRRRRPDQSRSNKGDMNAAHQLAHQARQENMGYFLVGLTGDLEELQEDAEITDSSLQDQTGGPRTILRTLQVEVKPQDQLDTPGSGNASSNPFDDVSYESTGSKTWRRLRVLIYARRPFVYCFLFEQRTSSLAYAGFYKQLHNTLAPIHKPLLRSTKPQPHTPQQQNYTICHDLQQLTVHSTLPDIPDPAGPRTSPTSSSPTTSWTRLDALNAHHQVINCLISIRRNELERATKSNRGWWVQWTAIPRSSSTQEETDDALDLQRGTKTEEKIADRIQLKIWKGSDPKGLSTDAPSRVTTNNLMGWIPWFGKESARGAE</sequence>
<feature type="region of interest" description="Disordered" evidence="2">
    <location>
        <begin position="528"/>
        <end position="551"/>
    </location>
</feature>
<feature type="region of interest" description="Disordered" evidence="2">
    <location>
        <begin position="424"/>
        <end position="446"/>
    </location>
</feature>
<dbReference type="AlphaFoldDB" id="A0A9P4Q7R7"/>
<evidence type="ECO:0000256" key="2">
    <source>
        <dbReference type="SAM" id="MobiDB-lite"/>
    </source>
</evidence>
<feature type="domain" description="CCZ1/INTU/HSP4 first Longin" evidence="3">
    <location>
        <begin position="16"/>
        <end position="119"/>
    </location>
</feature>
<feature type="compositionally biased region" description="Low complexity" evidence="2">
    <location>
        <begin position="541"/>
        <end position="551"/>
    </location>
</feature>
<feature type="region of interest" description="Disordered" evidence="2">
    <location>
        <begin position="340"/>
        <end position="365"/>
    </location>
</feature>
<dbReference type="Pfam" id="PF19031">
    <property type="entry name" value="Intu_longin_1"/>
    <property type="match status" value="1"/>
</dbReference>
<protein>
    <recommendedName>
        <fullName evidence="3">CCZ1/INTU/HSP4 first Longin domain-containing protein</fullName>
    </recommendedName>
</protein>
<evidence type="ECO:0000313" key="4">
    <source>
        <dbReference type="EMBL" id="KAF2720803.1"/>
    </source>
</evidence>
<accession>A0A9P4Q7R7</accession>
<evidence type="ECO:0000313" key="5">
    <source>
        <dbReference type="Proteomes" id="UP000799441"/>
    </source>
</evidence>
<dbReference type="Proteomes" id="UP000799441">
    <property type="component" value="Unassembled WGS sequence"/>
</dbReference>
<evidence type="ECO:0000256" key="1">
    <source>
        <dbReference type="ARBA" id="ARBA00005352"/>
    </source>
</evidence>
<gene>
    <name evidence="4" type="ORF">K431DRAFT_285492</name>
</gene>
<name>A0A9P4Q7R7_9PEZI</name>
<comment type="caution">
    <text evidence="4">The sequence shown here is derived from an EMBL/GenBank/DDBJ whole genome shotgun (WGS) entry which is preliminary data.</text>
</comment>
<feature type="compositionally biased region" description="Low complexity" evidence="2">
    <location>
        <begin position="128"/>
        <end position="138"/>
    </location>
</feature>
<evidence type="ECO:0000259" key="3">
    <source>
        <dbReference type="Pfam" id="PF19031"/>
    </source>
</evidence>
<organism evidence="4 5">
    <name type="scientific">Polychaeton citri CBS 116435</name>
    <dbReference type="NCBI Taxonomy" id="1314669"/>
    <lineage>
        <taxon>Eukaryota</taxon>
        <taxon>Fungi</taxon>
        <taxon>Dikarya</taxon>
        <taxon>Ascomycota</taxon>
        <taxon>Pezizomycotina</taxon>
        <taxon>Dothideomycetes</taxon>
        <taxon>Dothideomycetidae</taxon>
        <taxon>Capnodiales</taxon>
        <taxon>Capnodiaceae</taxon>
        <taxon>Polychaeton</taxon>
    </lineage>
</organism>
<reference evidence="4" key="1">
    <citation type="journal article" date="2020" name="Stud. Mycol.">
        <title>101 Dothideomycetes genomes: a test case for predicting lifestyles and emergence of pathogens.</title>
        <authorList>
            <person name="Haridas S."/>
            <person name="Albert R."/>
            <person name="Binder M."/>
            <person name="Bloem J."/>
            <person name="Labutti K."/>
            <person name="Salamov A."/>
            <person name="Andreopoulos B."/>
            <person name="Baker S."/>
            <person name="Barry K."/>
            <person name="Bills G."/>
            <person name="Bluhm B."/>
            <person name="Cannon C."/>
            <person name="Castanera R."/>
            <person name="Culley D."/>
            <person name="Daum C."/>
            <person name="Ezra D."/>
            <person name="Gonzalez J."/>
            <person name="Henrissat B."/>
            <person name="Kuo A."/>
            <person name="Liang C."/>
            <person name="Lipzen A."/>
            <person name="Lutzoni F."/>
            <person name="Magnuson J."/>
            <person name="Mondo S."/>
            <person name="Nolan M."/>
            <person name="Ohm R."/>
            <person name="Pangilinan J."/>
            <person name="Park H.-J."/>
            <person name="Ramirez L."/>
            <person name="Alfaro M."/>
            <person name="Sun H."/>
            <person name="Tritt A."/>
            <person name="Yoshinaga Y."/>
            <person name="Zwiers L.-H."/>
            <person name="Turgeon B."/>
            <person name="Goodwin S."/>
            <person name="Spatafora J."/>
            <person name="Crous P."/>
            <person name="Grigoriev I."/>
        </authorList>
    </citation>
    <scope>NUCLEOTIDE SEQUENCE</scope>
    <source>
        <strain evidence="4">CBS 116435</strain>
    </source>
</reference>
<dbReference type="EMBL" id="MU003796">
    <property type="protein sequence ID" value="KAF2720803.1"/>
    <property type="molecule type" value="Genomic_DNA"/>
</dbReference>
<feature type="compositionally biased region" description="Polar residues" evidence="2">
    <location>
        <begin position="426"/>
        <end position="446"/>
    </location>
</feature>
<dbReference type="GO" id="GO:0035658">
    <property type="term" value="C:Mon1-Ccz1 complex"/>
    <property type="evidence" value="ECO:0007669"/>
    <property type="project" value="InterPro"/>
</dbReference>
<keyword evidence="5" id="KW-1185">Reference proteome</keyword>
<feature type="region of interest" description="Disordered" evidence="2">
    <location>
        <begin position="128"/>
        <end position="151"/>
    </location>
</feature>
<dbReference type="InterPro" id="IPR013176">
    <property type="entry name" value="Ccz1"/>
</dbReference>
<proteinExistence type="inferred from homology"/>
<dbReference type="OrthoDB" id="240546at2759"/>
<dbReference type="InterPro" id="IPR043987">
    <property type="entry name" value="CCZ1/INTU/HSP4_longin_1"/>
</dbReference>
<dbReference type="GO" id="GO:0016192">
    <property type="term" value="P:vesicle-mediated transport"/>
    <property type="evidence" value="ECO:0007669"/>
    <property type="project" value="InterPro"/>
</dbReference>
<dbReference type="PANTHER" id="PTHR13056:SF0">
    <property type="entry name" value="VACUOLAR FUSION PROTEIN CCZ1 HOMOLOG-RELATED"/>
    <property type="match status" value="1"/>
</dbReference>